<name>A0A432VS33_9GAMM</name>
<keyword evidence="1" id="KW-0472">Membrane</keyword>
<dbReference type="AlphaFoldDB" id="A0A432VS33"/>
<reference evidence="2 3" key="1">
    <citation type="journal article" date="2011" name="Front. Microbiol.">
        <title>Genomic signatures of strain selection and enhancement in Bacillus atrophaeus var. globigii, a historical biowarfare simulant.</title>
        <authorList>
            <person name="Gibbons H.S."/>
            <person name="Broomall S.M."/>
            <person name="McNew L.A."/>
            <person name="Daligault H."/>
            <person name="Chapman C."/>
            <person name="Bruce D."/>
            <person name="Karavis M."/>
            <person name="Krepps M."/>
            <person name="McGregor P.A."/>
            <person name="Hong C."/>
            <person name="Park K.H."/>
            <person name="Akmal A."/>
            <person name="Feldman A."/>
            <person name="Lin J.S."/>
            <person name="Chang W.E."/>
            <person name="Higgs B.W."/>
            <person name="Demirev P."/>
            <person name="Lindquist J."/>
            <person name="Liem A."/>
            <person name="Fochler E."/>
            <person name="Read T.D."/>
            <person name="Tapia R."/>
            <person name="Johnson S."/>
            <person name="Bishop-Lilly K.A."/>
            <person name="Detter C."/>
            <person name="Han C."/>
            <person name="Sozhamannan S."/>
            <person name="Rosenzweig C.N."/>
            <person name="Skowronski E.W."/>
        </authorList>
    </citation>
    <scope>NUCLEOTIDE SEQUENCE [LARGE SCALE GENOMIC DNA]</scope>
    <source>
        <strain evidence="2 3">AK5</strain>
    </source>
</reference>
<dbReference type="RefSeq" id="WP_126793312.1">
    <property type="nucleotide sequence ID" value="NZ_PIPI01000006.1"/>
</dbReference>
<proteinExistence type="predicted"/>
<evidence type="ECO:0000313" key="2">
    <source>
        <dbReference type="EMBL" id="RUO19170.1"/>
    </source>
</evidence>
<evidence type="ECO:0000313" key="3">
    <source>
        <dbReference type="Proteomes" id="UP000288212"/>
    </source>
</evidence>
<feature type="transmembrane region" description="Helical" evidence="1">
    <location>
        <begin position="6"/>
        <end position="23"/>
    </location>
</feature>
<dbReference type="Proteomes" id="UP000288212">
    <property type="component" value="Unassembled WGS sequence"/>
</dbReference>
<keyword evidence="1" id="KW-0812">Transmembrane</keyword>
<keyword evidence="3" id="KW-1185">Reference proteome</keyword>
<feature type="transmembrane region" description="Helical" evidence="1">
    <location>
        <begin position="30"/>
        <end position="50"/>
    </location>
</feature>
<feature type="transmembrane region" description="Helical" evidence="1">
    <location>
        <begin position="56"/>
        <end position="78"/>
    </location>
</feature>
<dbReference type="EMBL" id="PIPI01000006">
    <property type="protein sequence ID" value="RUO19170.1"/>
    <property type="molecule type" value="Genomic_DNA"/>
</dbReference>
<comment type="caution">
    <text evidence="2">The sequence shown here is derived from an EMBL/GenBank/DDBJ whole genome shotgun (WGS) entry which is preliminary data.</text>
</comment>
<protein>
    <submittedName>
        <fullName evidence="2">Uncharacterized protein</fullName>
    </submittedName>
</protein>
<sequence length="90" mass="9920">MAFLVYLAVIFFCMWVGNVAAKLSKWLGYAVCIVAPMLLVVLVAALRWYFDPSLDFVGLVTVLGTFLGLTGIITCLIVRHMVLKSPHSNT</sequence>
<evidence type="ECO:0000256" key="1">
    <source>
        <dbReference type="SAM" id="Phobius"/>
    </source>
</evidence>
<gene>
    <name evidence="2" type="ORF">CWE06_09035</name>
</gene>
<organism evidence="2 3">
    <name type="scientific">Aliidiomarina haloalkalitolerans</name>
    <dbReference type="NCBI Taxonomy" id="859059"/>
    <lineage>
        <taxon>Bacteria</taxon>
        <taxon>Pseudomonadati</taxon>
        <taxon>Pseudomonadota</taxon>
        <taxon>Gammaproteobacteria</taxon>
        <taxon>Alteromonadales</taxon>
        <taxon>Idiomarinaceae</taxon>
        <taxon>Aliidiomarina</taxon>
    </lineage>
</organism>
<accession>A0A432VS33</accession>
<keyword evidence="1" id="KW-1133">Transmembrane helix</keyword>